<comment type="caution">
    <text evidence="1">The sequence shown here is derived from an EMBL/GenBank/DDBJ whole genome shotgun (WGS) entry which is preliminary data.</text>
</comment>
<organism evidence="1 2">
    <name type="scientific">Trichinella spiralis</name>
    <name type="common">Trichina worm</name>
    <dbReference type="NCBI Taxonomy" id="6334"/>
    <lineage>
        <taxon>Eukaryota</taxon>
        <taxon>Metazoa</taxon>
        <taxon>Ecdysozoa</taxon>
        <taxon>Nematoda</taxon>
        <taxon>Enoplea</taxon>
        <taxon>Dorylaimia</taxon>
        <taxon>Trichinellida</taxon>
        <taxon>Trichinellidae</taxon>
        <taxon>Trichinella</taxon>
    </lineage>
</organism>
<gene>
    <name evidence="1" type="ORF">TSPI_05335</name>
</gene>
<name>A0ABR3KUE9_TRISP</name>
<reference evidence="1 2" key="1">
    <citation type="submission" date="2024-07" db="EMBL/GenBank/DDBJ databases">
        <title>Enhanced genomic and transcriptomic resources for Trichinella pseudospiralis and T. spiralis underpin the discovery of pronounced molecular differences between stages and species.</title>
        <authorList>
            <person name="Pasi K.K."/>
            <person name="La Rosa G."/>
            <person name="Gomez-Morales M.A."/>
            <person name="Tosini F."/>
            <person name="Sumanam S."/>
            <person name="Young N.D."/>
            <person name="Chang B.C."/>
            <person name="Robin G.B."/>
        </authorList>
    </citation>
    <scope>NUCLEOTIDE SEQUENCE [LARGE SCALE GENOMIC DNA]</scope>
    <source>
        <strain evidence="1">ISS534</strain>
    </source>
</reference>
<evidence type="ECO:0000313" key="2">
    <source>
        <dbReference type="Proteomes" id="UP001558632"/>
    </source>
</evidence>
<evidence type="ECO:0000313" key="1">
    <source>
        <dbReference type="EMBL" id="KAL1243012.1"/>
    </source>
</evidence>
<sequence length="78" mass="9251">MRPNETISVCCPKPTLEDFEALCAYWRMHLYYENEEEKEIFHCTLQHFDDTVLRRQKTSTPHAHQVHTAFGIITIQVT</sequence>
<protein>
    <submittedName>
        <fullName evidence="1">UDP-sugar pyrophospharylase</fullName>
    </submittedName>
</protein>
<accession>A0ABR3KUE9</accession>
<keyword evidence="2" id="KW-1185">Reference proteome</keyword>
<dbReference type="Proteomes" id="UP001558632">
    <property type="component" value="Unassembled WGS sequence"/>
</dbReference>
<proteinExistence type="predicted"/>
<dbReference type="EMBL" id="JBEUSY010000172">
    <property type="protein sequence ID" value="KAL1243012.1"/>
    <property type="molecule type" value="Genomic_DNA"/>
</dbReference>